<evidence type="ECO:0000313" key="5">
    <source>
        <dbReference type="Proteomes" id="UP000230605"/>
    </source>
</evidence>
<sequence>MVLEEATAGPDAFTSDSAPSSDADPYYGDRNPTQLATRDPSYISINTGTANAIHVRLDDLPRPWTFLGAAPHPPQLGTAIAQSCQQAQQVLGRPMRQEELDALAFHAAKTVRVASFGVPAGMAIASLWAYRGMSTFRFPGYTPGEKFNSDRFLAFKGRNAKIAWHMARFNAYWIIGAVMGQIFFGSYALTLGTAGRAMDPRLKELMETLQKQGKNNGLPGNRQIDQTPGRREGETLDMARQRQRAQEAMRDNRARQQEARSSKAESGGDDMSPTGGAFGSEYVDLGSAAVSDTAMMSDDQARRQSEGLQRQQEASYSRSREPQQSQSPVQSRQAPVRDAFSTQEESRPAQSGSAWERLRQQAVSGKSSPSTSTSPSSNRARSDGDDFTFSSRDEDKQLAKSEAQKEFDARIDRERSGKDFDENRRW</sequence>
<dbReference type="Proteomes" id="UP001302367">
    <property type="component" value="Chromosome 5"/>
</dbReference>
<evidence type="ECO:0000256" key="2">
    <source>
        <dbReference type="SAM" id="Phobius"/>
    </source>
</evidence>
<feature type="region of interest" description="Disordered" evidence="1">
    <location>
        <begin position="1"/>
        <end position="40"/>
    </location>
</feature>
<organism evidence="3 5">
    <name type="scientific">Cercospora beticola</name>
    <name type="common">Sugarbeet leaf spot fungus</name>
    <dbReference type="NCBI Taxonomy" id="122368"/>
    <lineage>
        <taxon>Eukaryota</taxon>
        <taxon>Fungi</taxon>
        <taxon>Dikarya</taxon>
        <taxon>Ascomycota</taxon>
        <taxon>Pezizomycotina</taxon>
        <taxon>Dothideomycetes</taxon>
        <taxon>Dothideomycetidae</taxon>
        <taxon>Mycosphaerellales</taxon>
        <taxon>Mycosphaerellaceae</taxon>
        <taxon>Cercospora</taxon>
    </lineage>
</organism>
<feature type="compositionally biased region" description="Basic and acidic residues" evidence="1">
    <location>
        <begin position="228"/>
        <end position="263"/>
    </location>
</feature>
<evidence type="ECO:0000313" key="4">
    <source>
        <dbReference type="EMBL" id="WPB02608.1"/>
    </source>
</evidence>
<feature type="compositionally biased region" description="Low complexity" evidence="1">
    <location>
        <begin position="322"/>
        <end position="334"/>
    </location>
</feature>
<feature type="region of interest" description="Disordered" evidence="1">
    <location>
        <begin position="296"/>
        <end position="426"/>
    </location>
</feature>
<evidence type="ECO:0000313" key="6">
    <source>
        <dbReference type="Proteomes" id="UP001302367"/>
    </source>
</evidence>
<dbReference type="EMBL" id="CP134188">
    <property type="protein sequence ID" value="WPB02608.1"/>
    <property type="molecule type" value="Genomic_DNA"/>
</dbReference>
<keyword evidence="2" id="KW-0812">Transmembrane</keyword>
<feature type="transmembrane region" description="Helical" evidence="2">
    <location>
        <begin position="171"/>
        <end position="194"/>
    </location>
</feature>
<reference evidence="3 5" key="1">
    <citation type="submission" date="2015-10" db="EMBL/GenBank/DDBJ databases">
        <title>The cercosporin biosynthetic gene cluster was horizontally transferred to several fungal lineages and shown to be expanded in Cercospora beticola based on microsynteny with recipient genomes.</title>
        <authorList>
            <person name="De Jonge R."/>
            <person name="Ebert M.K."/>
            <person name="Suttle J.C."/>
            <person name="Jurick Ii W.M."/>
            <person name="Secor G.A."/>
            <person name="Thomma B.P."/>
            <person name="Van De Peer Y."/>
            <person name="Bolton M.D."/>
        </authorList>
    </citation>
    <scope>NUCLEOTIDE SEQUENCE [LARGE SCALE GENOMIC DNA]</scope>
    <source>
        <strain evidence="3 5">09-40</strain>
    </source>
</reference>
<keyword evidence="6" id="KW-1185">Reference proteome</keyword>
<evidence type="ECO:0000256" key="1">
    <source>
        <dbReference type="SAM" id="MobiDB-lite"/>
    </source>
</evidence>
<dbReference type="AlphaFoldDB" id="A0A2G5H7L6"/>
<proteinExistence type="predicted"/>
<feature type="compositionally biased region" description="Polar residues" evidence="1">
    <location>
        <begin position="340"/>
        <end position="353"/>
    </location>
</feature>
<feature type="compositionally biased region" description="Polar residues" evidence="1">
    <location>
        <begin position="306"/>
        <end position="316"/>
    </location>
</feature>
<dbReference type="Proteomes" id="UP000230605">
    <property type="component" value="Chromosome 5"/>
</dbReference>
<gene>
    <name evidence="3" type="ORF">CB0940_06709</name>
    <name evidence="4" type="ORF">RHO25_007244</name>
</gene>
<accession>A0A2G5H7L6</accession>
<keyword evidence="2" id="KW-0472">Membrane</keyword>
<feature type="compositionally biased region" description="Basic and acidic residues" evidence="1">
    <location>
        <begin position="391"/>
        <end position="426"/>
    </location>
</feature>
<evidence type="ECO:0000313" key="3">
    <source>
        <dbReference type="EMBL" id="PIA88529.1"/>
    </source>
</evidence>
<reference evidence="4 6" key="2">
    <citation type="submission" date="2023-09" db="EMBL/GenBank/DDBJ databases">
        <title>Complete-Gapless Cercospora beticola genome.</title>
        <authorList>
            <person name="Wyatt N.A."/>
            <person name="Spanner R.E."/>
            <person name="Bolton M.D."/>
        </authorList>
    </citation>
    <scope>NUCLEOTIDE SEQUENCE [LARGE SCALE GENOMIC DNA]</scope>
    <source>
        <strain evidence="4">Cb09-40</strain>
    </source>
</reference>
<keyword evidence="2" id="KW-1133">Transmembrane helix</keyword>
<dbReference type="OrthoDB" id="4204700at2759"/>
<protein>
    <submittedName>
        <fullName evidence="3">Uncharacterized protein</fullName>
    </submittedName>
</protein>
<feature type="compositionally biased region" description="Low complexity" evidence="1">
    <location>
        <begin position="10"/>
        <end position="25"/>
    </location>
</feature>
<dbReference type="EMBL" id="LKMD01000108">
    <property type="protein sequence ID" value="PIA88529.1"/>
    <property type="molecule type" value="Genomic_DNA"/>
</dbReference>
<feature type="compositionally biased region" description="Low complexity" evidence="1">
    <location>
        <begin position="367"/>
        <end position="377"/>
    </location>
</feature>
<name>A0A2G5H7L6_CERBT</name>
<feature type="transmembrane region" description="Helical" evidence="2">
    <location>
        <begin position="113"/>
        <end position="130"/>
    </location>
</feature>
<feature type="region of interest" description="Disordered" evidence="1">
    <location>
        <begin position="211"/>
        <end position="280"/>
    </location>
</feature>